<proteinExistence type="predicted"/>
<sequence>MLDLQRFIDIIGFQNILRKLIQNYTILLRNTLNMIENHTRFLLMS</sequence>
<accession>A0A3R9P0A6</accession>
<dbReference type="AlphaFoldDB" id="A0A3R9P0A6"/>
<evidence type="ECO:0000313" key="1">
    <source>
        <dbReference type="EMBL" id="RSI42277.1"/>
    </source>
</evidence>
<dbReference type="EMBL" id="RJNA01000013">
    <property type="protein sequence ID" value="RSI42277.1"/>
    <property type="molecule type" value="Genomic_DNA"/>
</dbReference>
<evidence type="ECO:0000313" key="2">
    <source>
        <dbReference type="Proteomes" id="UP000282617"/>
    </source>
</evidence>
<comment type="caution">
    <text evidence="1">The sequence shown here is derived from an EMBL/GenBank/DDBJ whole genome shotgun (WGS) entry which is preliminary data.</text>
</comment>
<gene>
    <name evidence="1" type="ORF">D8872_08045</name>
</gene>
<dbReference type="Proteomes" id="UP000282617">
    <property type="component" value="Unassembled WGS sequence"/>
</dbReference>
<organism evidence="1 2">
    <name type="scientific">Streptococcus cristatus</name>
    <dbReference type="NCBI Taxonomy" id="45634"/>
    <lineage>
        <taxon>Bacteria</taxon>
        <taxon>Bacillati</taxon>
        <taxon>Bacillota</taxon>
        <taxon>Bacilli</taxon>
        <taxon>Lactobacillales</taxon>
        <taxon>Streptococcaceae</taxon>
        <taxon>Streptococcus</taxon>
    </lineage>
</organism>
<reference evidence="1 2" key="1">
    <citation type="submission" date="2018-11" db="EMBL/GenBank/DDBJ databases">
        <title>Species Designations Belie Phenotypic and Genotypic Heterogeneity in Oral Streptococci.</title>
        <authorList>
            <person name="Velsko I."/>
        </authorList>
    </citation>
    <scope>NUCLEOTIDE SEQUENCE [LARGE SCALE GENOMIC DNA]</scope>
    <source>
        <strain evidence="1 2">BCC51</strain>
    </source>
</reference>
<protein>
    <submittedName>
        <fullName evidence="1">Uncharacterized protein</fullName>
    </submittedName>
</protein>
<name>A0A3R9P0A6_STRCR</name>